<proteinExistence type="predicted"/>
<gene>
    <name evidence="1" type="ORF">ACFQJ7_03700</name>
</gene>
<comment type="caution">
    <text evidence="1">The sequence shown here is derived from an EMBL/GenBank/DDBJ whole genome shotgun (WGS) entry which is preliminary data.</text>
</comment>
<reference evidence="1 2" key="1">
    <citation type="journal article" date="2014" name="Int. J. Syst. Evol. Microbiol.">
        <title>Complete genome sequence of Corynebacterium casei LMG S-19264T (=DSM 44701T), isolated from a smear-ripened cheese.</title>
        <authorList>
            <consortium name="US DOE Joint Genome Institute (JGI-PGF)"/>
            <person name="Walter F."/>
            <person name="Albersmeier A."/>
            <person name="Kalinowski J."/>
            <person name="Ruckert C."/>
        </authorList>
    </citation>
    <scope>NUCLEOTIDE SEQUENCE [LARGE SCALE GENOMIC DNA]</scope>
    <source>
        <strain evidence="1 2">CGMCC 4.7215</strain>
    </source>
</reference>
<dbReference type="EMBL" id="JBHSZQ010000004">
    <property type="protein sequence ID" value="MFC7125143.1"/>
    <property type="molecule type" value="Genomic_DNA"/>
</dbReference>
<name>A0ABD5X5H0_9EURY</name>
<dbReference type="AlphaFoldDB" id="A0ABD5X5H0"/>
<organism evidence="1 2">
    <name type="scientific">Halovenus rubra</name>
    <dbReference type="NCBI Taxonomy" id="869890"/>
    <lineage>
        <taxon>Archaea</taxon>
        <taxon>Methanobacteriati</taxon>
        <taxon>Methanobacteriota</taxon>
        <taxon>Stenosarchaea group</taxon>
        <taxon>Halobacteria</taxon>
        <taxon>Halobacteriales</taxon>
        <taxon>Haloarculaceae</taxon>
        <taxon>Halovenus</taxon>
    </lineage>
</organism>
<accession>A0ABD5X5H0</accession>
<protein>
    <submittedName>
        <fullName evidence="1">Uncharacterized protein</fullName>
    </submittedName>
</protein>
<dbReference type="Proteomes" id="UP001596414">
    <property type="component" value="Unassembled WGS sequence"/>
</dbReference>
<evidence type="ECO:0000313" key="2">
    <source>
        <dbReference type="Proteomes" id="UP001596414"/>
    </source>
</evidence>
<sequence length="54" mass="6158">MAQEIFHADVHLSQLYRSSEKLADVLAWFDFDDLTYEPLPVFGSQKSIVAETPT</sequence>
<evidence type="ECO:0000313" key="1">
    <source>
        <dbReference type="EMBL" id="MFC7125143.1"/>
    </source>
</evidence>
<dbReference type="RefSeq" id="WP_267636143.1">
    <property type="nucleotide sequence ID" value="NZ_JAODIY010000004.1"/>
</dbReference>